<name>V6LDQ5_9EUKA</name>
<dbReference type="EMBL" id="KI546161">
    <property type="protein sequence ID" value="EST42388.1"/>
    <property type="molecule type" value="Genomic_DNA"/>
</dbReference>
<gene>
    <name evidence="1" type="ORF">SS50377_18029</name>
    <name evidence="2" type="ORF">SS50377_28474</name>
</gene>
<evidence type="ECO:0000313" key="1">
    <source>
        <dbReference type="EMBL" id="EST42388.1"/>
    </source>
</evidence>
<dbReference type="VEuPathDB" id="GiardiaDB:SS50377_28474"/>
<organism evidence="1">
    <name type="scientific">Spironucleus salmonicida</name>
    <dbReference type="NCBI Taxonomy" id="348837"/>
    <lineage>
        <taxon>Eukaryota</taxon>
        <taxon>Metamonada</taxon>
        <taxon>Diplomonadida</taxon>
        <taxon>Hexamitidae</taxon>
        <taxon>Hexamitinae</taxon>
        <taxon>Spironucleus</taxon>
    </lineage>
</organism>
<evidence type="ECO:0000313" key="3">
    <source>
        <dbReference type="Proteomes" id="UP000018208"/>
    </source>
</evidence>
<dbReference type="EMBL" id="AUWU02000009">
    <property type="protein sequence ID" value="KAH0569522.1"/>
    <property type="molecule type" value="Genomic_DNA"/>
</dbReference>
<keyword evidence="3" id="KW-1185">Reference proteome</keyword>
<evidence type="ECO:0000313" key="2">
    <source>
        <dbReference type="EMBL" id="KAH0569522.1"/>
    </source>
</evidence>
<reference evidence="1 2" key="1">
    <citation type="journal article" date="2014" name="PLoS Genet.">
        <title>The Genome of Spironucleus salmonicida Highlights a Fish Pathogen Adapted to Fluctuating Environments.</title>
        <authorList>
            <person name="Xu F."/>
            <person name="Jerlstrom-Hultqvist J."/>
            <person name="Einarsson E."/>
            <person name="Astvaldsson A."/>
            <person name="Svard S.G."/>
            <person name="Andersson J.O."/>
        </authorList>
    </citation>
    <scope>NUCLEOTIDE SEQUENCE</scope>
    <source>
        <strain evidence="2">ATCC 50377</strain>
    </source>
</reference>
<proteinExistence type="predicted"/>
<sequence length="152" mass="17946">MHNSQFLENQHVQFCVFLAAQVWQVFLEARKQLFMHLVQRVLSESNMVQVVYVHGGQVVLSVEIVLQQPSVPLLYQLAKQQAAVVNHEISHKSFSKFQKLSQKTNNTKEIIKKTRNTVKIFTYRKQRHIKEKKYMIIRYPLQGAQTQYFNNN</sequence>
<accession>V6LDQ5</accession>
<reference evidence="2" key="2">
    <citation type="submission" date="2020-12" db="EMBL/GenBank/DDBJ databases">
        <title>New Spironucleus salmonicida genome in near-complete chromosomes.</title>
        <authorList>
            <person name="Xu F."/>
            <person name="Kurt Z."/>
            <person name="Jimenez-Gonzalez A."/>
            <person name="Astvaldsson A."/>
            <person name="Andersson J.O."/>
            <person name="Svard S.G."/>
        </authorList>
    </citation>
    <scope>NUCLEOTIDE SEQUENCE</scope>
    <source>
        <strain evidence="2">ATCC 50377</strain>
    </source>
</reference>
<dbReference type="AlphaFoldDB" id="V6LDQ5"/>
<dbReference type="Proteomes" id="UP000018208">
    <property type="component" value="Unassembled WGS sequence"/>
</dbReference>
<protein>
    <submittedName>
        <fullName evidence="1">Uncharacterized protein</fullName>
    </submittedName>
</protein>